<feature type="chain" id="PRO_5004872875" description="Glycoside hydrolase family 19 catalytic domain-containing protein" evidence="1">
    <location>
        <begin position="22"/>
        <end position="475"/>
    </location>
</feature>
<evidence type="ECO:0000259" key="2">
    <source>
        <dbReference type="Pfam" id="PF00182"/>
    </source>
</evidence>
<name>W5W5E2_9PSEU</name>
<dbReference type="SUPFAM" id="SSF53955">
    <property type="entry name" value="Lysozyme-like"/>
    <property type="match status" value="1"/>
</dbReference>
<dbReference type="EMBL" id="CP007155">
    <property type="protein sequence ID" value="AHH95995.1"/>
    <property type="molecule type" value="Genomic_DNA"/>
</dbReference>
<feature type="domain" description="Glycoside hydrolase family 19 catalytic" evidence="2">
    <location>
        <begin position="365"/>
        <end position="429"/>
    </location>
</feature>
<dbReference type="InterPro" id="IPR000726">
    <property type="entry name" value="Glyco_hydro_19_cat"/>
</dbReference>
<dbReference type="RefSeq" id="WP_201771918.1">
    <property type="nucleotide sequence ID" value="NZ_CP007155.1"/>
</dbReference>
<reference evidence="3 4" key="1">
    <citation type="journal article" date="2014" name="BMC Genomics">
        <title>Complete genome sequence of producer of the glycopeptide antibiotic Aculeximycin Kutzneria albida DSM 43870T, a representative of minor genus of Pseudonocardiaceae.</title>
        <authorList>
            <person name="Rebets Y."/>
            <person name="Tokovenko B."/>
            <person name="Lushchyk I."/>
            <person name="Ruckert C."/>
            <person name="Zaburannyi N."/>
            <person name="Bechthold A."/>
            <person name="Kalinowski J."/>
            <person name="Luzhetskyy A."/>
        </authorList>
    </citation>
    <scope>NUCLEOTIDE SEQUENCE [LARGE SCALE GENOMIC DNA]</scope>
    <source>
        <strain evidence="3">DSM 43870</strain>
    </source>
</reference>
<dbReference type="Pfam" id="PF00182">
    <property type="entry name" value="Glyco_hydro_19"/>
    <property type="match status" value="1"/>
</dbReference>
<evidence type="ECO:0000313" key="3">
    <source>
        <dbReference type="EMBL" id="AHH95995.1"/>
    </source>
</evidence>
<organism evidence="3 4">
    <name type="scientific">Kutzneria albida DSM 43870</name>
    <dbReference type="NCBI Taxonomy" id="1449976"/>
    <lineage>
        <taxon>Bacteria</taxon>
        <taxon>Bacillati</taxon>
        <taxon>Actinomycetota</taxon>
        <taxon>Actinomycetes</taxon>
        <taxon>Pseudonocardiales</taxon>
        <taxon>Pseudonocardiaceae</taxon>
        <taxon>Kutzneria</taxon>
    </lineage>
</organism>
<dbReference type="Proteomes" id="UP000019225">
    <property type="component" value="Chromosome"/>
</dbReference>
<dbReference type="HOGENOM" id="CLU_574635_0_0_11"/>
<dbReference type="InterPro" id="IPR023346">
    <property type="entry name" value="Lysozyme-like_dom_sf"/>
</dbReference>
<dbReference type="eggNOG" id="COG5640">
    <property type="taxonomic scope" value="Bacteria"/>
</dbReference>
<proteinExistence type="predicted"/>
<dbReference type="GO" id="GO:0006032">
    <property type="term" value="P:chitin catabolic process"/>
    <property type="evidence" value="ECO:0007669"/>
    <property type="project" value="InterPro"/>
</dbReference>
<protein>
    <recommendedName>
        <fullName evidence="2">Glycoside hydrolase family 19 catalytic domain-containing protein</fullName>
    </recommendedName>
</protein>
<dbReference type="AlphaFoldDB" id="W5W5E2"/>
<keyword evidence="1" id="KW-0732">Signal</keyword>
<keyword evidence="4" id="KW-1185">Reference proteome</keyword>
<dbReference type="GO" id="GO:0016998">
    <property type="term" value="P:cell wall macromolecule catabolic process"/>
    <property type="evidence" value="ECO:0007669"/>
    <property type="project" value="InterPro"/>
</dbReference>
<evidence type="ECO:0000256" key="1">
    <source>
        <dbReference type="SAM" id="SignalP"/>
    </source>
</evidence>
<evidence type="ECO:0000313" key="4">
    <source>
        <dbReference type="Proteomes" id="UP000019225"/>
    </source>
</evidence>
<sequence length="475" mass="49853">MTALCSVVVLTALTGVVTGGAALPTAAAAPLAAAGHRIGVLRDGAVKVKEGGLDAGWTVQERGATKFQIDGDRIGALLSDGRLEVKAGGLDAPWVVVEDHVADFSLSGTRIGALRTDGTAEVKDGGLDATWTPEDDHIRQLAVAGARIAVLRENGDLKVKDGALDSQWVLQEDHVVQIALSEDRIGAVRDTGRAEVKEGGLDTPWAQEEDNVTQLALWGRRIGAVRTDGTAEVKEGGLDAPWVVEDLGTKQIVLAGDRIGTLHGDGTAYVKEGGLDARWQLEDDTVTTLRLASATPSGGGSQVSMADIAAIYGNAYATDIVRAGLPSLNTEMAAGGITTPARKAAFLATLKHESGFVYSAGEAGQTAQYRGRGFIQITGSANYGSAGRYFGHDFLNSPGDAASLQWSAPLARWYWTVARNINPMADRLDMGAVDGAIGYSTSLDPGEAQRRCDDFKKALAYYNGSLPGGIRCDRH</sequence>
<dbReference type="eggNOG" id="COG3179">
    <property type="taxonomic scope" value="Bacteria"/>
</dbReference>
<accession>W5W5E2</accession>
<feature type="signal peptide" evidence="1">
    <location>
        <begin position="1"/>
        <end position="21"/>
    </location>
</feature>
<dbReference type="Gene3D" id="1.10.530.10">
    <property type="match status" value="1"/>
</dbReference>
<dbReference type="GO" id="GO:0004568">
    <property type="term" value="F:chitinase activity"/>
    <property type="evidence" value="ECO:0007669"/>
    <property type="project" value="InterPro"/>
</dbReference>
<dbReference type="KEGG" id="kal:KALB_2627"/>
<dbReference type="STRING" id="1449976.KALB_2627"/>
<gene>
    <name evidence="3" type="ORF">KALB_2627</name>
</gene>